<keyword evidence="4" id="KW-0677">Repeat</keyword>
<feature type="region of interest" description="Disordered" evidence="7">
    <location>
        <begin position="252"/>
        <end position="286"/>
    </location>
</feature>
<comment type="caution">
    <text evidence="10">The sequence shown here is derived from an EMBL/GenBank/DDBJ whole genome shotgun (WGS) entry which is preliminary data.</text>
</comment>
<evidence type="ECO:0000313" key="10">
    <source>
        <dbReference type="EMBL" id="KRO09908.1"/>
    </source>
</evidence>
<evidence type="ECO:0000256" key="5">
    <source>
        <dbReference type="ARBA" id="ARBA00022801"/>
    </source>
</evidence>
<dbReference type="Pfam" id="PF00877">
    <property type="entry name" value="NLPC_P60"/>
    <property type="match status" value="1"/>
</dbReference>
<dbReference type="PANTHER" id="PTHR47053:SF1">
    <property type="entry name" value="MUREIN DD-ENDOPEPTIDASE MEPH-RELATED"/>
    <property type="match status" value="1"/>
</dbReference>
<dbReference type="InterPro" id="IPR038765">
    <property type="entry name" value="Papain-like_cys_pep_sf"/>
</dbReference>
<reference evidence="10 11" key="1">
    <citation type="journal article" date="2015" name="Genome Announc.">
        <title>Expanding the biotechnology potential of lactobacilli through comparative genomics of 213 strains and associated genera.</title>
        <authorList>
            <person name="Sun Z."/>
            <person name="Harris H.M."/>
            <person name="McCann A."/>
            <person name="Guo C."/>
            <person name="Argimon S."/>
            <person name="Zhang W."/>
            <person name="Yang X."/>
            <person name="Jeffery I.B."/>
            <person name="Cooney J.C."/>
            <person name="Kagawa T.F."/>
            <person name="Liu W."/>
            <person name="Song Y."/>
            <person name="Salvetti E."/>
            <person name="Wrobel A."/>
            <person name="Rasinkangas P."/>
            <person name="Parkhill J."/>
            <person name="Rea M.C."/>
            <person name="O'Sullivan O."/>
            <person name="Ritari J."/>
            <person name="Douillard F.P."/>
            <person name="Paul Ross R."/>
            <person name="Yang R."/>
            <person name="Briner A.E."/>
            <person name="Felis G.E."/>
            <person name="de Vos W.M."/>
            <person name="Barrangou R."/>
            <person name="Klaenhammer T.R."/>
            <person name="Caufield P.W."/>
            <person name="Cui Y."/>
            <person name="Zhang H."/>
            <person name="O'Toole P.W."/>
        </authorList>
    </citation>
    <scope>NUCLEOTIDE SEQUENCE [LARGE SCALE GENOMIC DNA]</scope>
    <source>
        <strain evidence="10 11">DSM 26202</strain>
    </source>
</reference>
<evidence type="ECO:0000256" key="7">
    <source>
        <dbReference type="SAM" id="MobiDB-lite"/>
    </source>
</evidence>
<dbReference type="PROSITE" id="PS51935">
    <property type="entry name" value="NLPC_P60"/>
    <property type="match status" value="1"/>
</dbReference>
<sequence>MLLMSSSHKSTNRYAKNVVLGTVGALGLFAVGTQGVKADTVKVQAGDTVWDFAQKYGVSVSDLEIQNTGIKKISSSVDLIYAGQTLNLSNSKTSVSQSSAAVTATSAATESSSAAVVNGKYTVQAGDTLSALSARFGVSVATLEQVNQLTNSDLIIAGQTLTVSGSASVSAASSASTTTSAANSASTTVTSSVSSSSADSTADSAAVQSSVVASSATVSSSSAVATSSNTASTATTEASASTQTAASVATSTAATSNATTNHSTATSNTTTSNSATSSSTATSTSSNLETGSVVSLAVKLANANIPYVWGGNSLSGMDCSGLVQYVYSHSAGISLPHNTVAQEAYVSKHSVASAKPGDILFWGNSGATYHDAIYIGNNQFVAAPSSGQNVKVQTISSYFMPSFAGTIK</sequence>
<proteinExistence type="inferred from homology"/>
<dbReference type="SUPFAM" id="SSF54106">
    <property type="entry name" value="LysM domain"/>
    <property type="match status" value="2"/>
</dbReference>
<dbReference type="CDD" id="cd00118">
    <property type="entry name" value="LysM"/>
    <property type="match status" value="2"/>
</dbReference>
<dbReference type="InterPro" id="IPR051202">
    <property type="entry name" value="Peptidase_C40"/>
</dbReference>
<feature type="region of interest" description="Disordered" evidence="7">
    <location>
        <begin position="180"/>
        <end position="200"/>
    </location>
</feature>
<gene>
    <name evidence="10" type="ORF">IV59_GL000215</name>
</gene>
<keyword evidence="2" id="KW-0645">Protease</keyword>
<evidence type="ECO:0000256" key="3">
    <source>
        <dbReference type="ARBA" id="ARBA00022729"/>
    </source>
</evidence>
<dbReference type="InterPro" id="IPR000064">
    <property type="entry name" value="NLP_P60_dom"/>
</dbReference>
<evidence type="ECO:0000256" key="6">
    <source>
        <dbReference type="ARBA" id="ARBA00022807"/>
    </source>
</evidence>
<accession>A0ABR5Q6E6</accession>
<dbReference type="SMART" id="SM00257">
    <property type="entry name" value="LysM"/>
    <property type="match status" value="2"/>
</dbReference>
<organism evidence="10 11">
    <name type="scientific">Paucilactobacillus hokkaidonensis</name>
    <dbReference type="NCBI Taxonomy" id="1193095"/>
    <lineage>
        <taxon>Bacteria</taxon>
        <taxon>Bacillati</taxon>
        <taxon>Bacillota</taxon>
        <taxon>Bacilli</taxon>
        <taxon>Lactobacillales</taxon>
        <taxon>Lactobacillaceae</taxon>
        <taxon>Paucilactobacillus</taxon>
    </lineage>
</organism>
<dbReference type="Gene3D" id="3.10.350.10">
    <property type="entry name" value="LysM domain"/>
    <property type="match status" value="2"/>
</dbReference>
<feature type="domain" description="LysM" evidence="8">
    <location>
        <begin position="39"/>
        <end position="88"/>
    </location>
</feature>
<evidence type="ECO:0000259" key="9">
    <source>
        <dbReference type="PROSITE" id="PS51935"/>
    </source>
</evidence>
<dbReference type="Pfam" id="PF01476">
    <property type="entry name" value="LysM"/>
    <property type="match status" value="2"/>
</dbReference>
<dbReference type="PANTHER" id="PTHR47053">
    <property type="entry name" value="MUREIN DD-ENDOPEPTIDASE MEPH-RELATED"/>
    <property type="match status" value="1"/>
</dbReference>
<comment type="similarity">
    <text evidence="1">Belongs to the peptidase C40 family.</text>
</comment>
<evidence type="ECO:0000259" key="8">
    <source>
        <dbReference type="PROSITE" id="PS51782"/>
    </source>
</evidence>
<evidence type="ECO:0000256" key="4">
    <source>
        <dbReference type="ARBA" id="ARBA00022737"/>
    </source>
</evidence>
<keyword evidence="3" id="KW-0732">Signal</keyword>
<feature type="domain" description="LysM" evidence="8">
    <location>
        <begin position="119"/>
        <end position="163"/>
    </location>
</feature>
<feature type="domain" description="NlpC/P60" evidence="9">
    <location>
        <begin position="287"/>
        <end position="408"/>
    </location>
</feature>
<dbReference type="InterPro" id="IPR036779">
    <property type="entry name" value="LysM_dom_sf"/>
</dbReference>
<keyword evidence="6" id="KW-0788">Thiol protease</keyword>
<dbReference type="Proteomes" id="UP000051884">
    <property type="component" value="Unassembled WGS sequence"/>
</dbReference>
<protein>
    <submittedName>
        <fullName evidence="10">NLP P60 protein</fullName>
    </submittedName>
</protein>
<dbReference type="PROSITE" id="PS51782">
    <property type="entry name" value="LYSM"/>
    <property type="match status" value="2"/>
</dbReference>
<dbReference type="EMBL" id="JQCH01000010">
    <property type="protein sequence ID" value="KRO09908.1"/>
    <property type="molecule type" value="Genomic_DNA"/>
</dbReference>
<evidence type="ECO:0000256" key="2">
    <source>
        <dbReference type="ARBA" id="ARBA00022670"/>
    </source>
</evidence>
<name>A0ABR5Q6E6_9LACO</name>
<evidence type="ECO:0000313" key="11">
    <source>
        <dbReference type="Proteomes" id="UP000051884"/>
    </source>
</evidence>
<dbReference type="Gene3D" id="3.90.1720.10">
    <property type="entry name" value="endopeptidase domain like (from Nostoc punctiforme)"/>
    <property type="match status" value="1"/>
</dbReference>
<evidence type="ECO:0000256" key="1">
    <source>
        <dbReference type="ARBA" id="ARBA00007074"/>
    </source>
</evidence>
<keyword evidence="5" id="KW-0378">Hydrolase</keyword>
<keyword evidence="11" id="KW-1185">Reference proteome</keyword>
<dbReference type="SUPFAM" id="SSF54001">
    <property type="entry name" value="Cysteine proteinases"/>
    <property type="match status" value="1"/>
</dbReference>
<dbReference type="InterPro" id="IPR018392">
    <property type="entry name" value="LysM"/>
</dbReference>